<name>A0A7K3WI84_9ACTN</name>
<dbReference type="AlphaFoldDB" id="A0A7K3WI84"/>
<proteinExistence type="predicted"/>
<accession>A0A7K3WI84</accession>
<protein>
    <submittedName>
        <fullName evidence="1">Uncharacterized protein</fullName>
    </submittedName>
</protein>
<reference evidence="1 2" key="1">
    <citation type="submission" date="2020-02" db="EMBL/GenBank/DDBJ databases">
        <title>The whole genome sequence of CPCC 205119.</title>
        <authorList>
            <person name="Jiang Z."/>
        </authorList>
    </citation>
    <scope>NUCLEOTIDE SEQUENCE [LARGE SCALE GENOMIC DNA]</scope>
    <source>
        <strain evidence="1 2">CPCC 205119</strain>
    </source>
</reference>
<keyword evidence="2" id="KW-1185">Reference proteome</keyword>
<evidence type="ECO:0000313" key="1">
    <source>
        <dbReference type="EMBL" id="NEL55213.1"/>
    </source>
</evidence>
<sequence length="88" mass="8932">MSAPILLVRTACSPGYVSGHSRRSGTGADAVVHAVAVHRDPAELLAEPELAVCGAIVLVDAEAPTGACTAAPSCPECQLVTGALLRRR</sequence>
<dbReference type="RefSeq" id="WP_152731530.1">
    <property type="nucleotide sequence ID" value="NZ_JAABOZ010000008.1"/>
</dbReference>
<dbReference type="EMBL" id="JAAGWK010000021">
    <property type="protein sequence ID" value="NEL55213.1"/>
    <property type="molecule type" value="Genomic_DNA"/>
</dbReference>
<comment type="caution">
    <text evidence="1">The sequence shown here is derived from an EMBL/GenBank/DDBJ whole genome shotgun (WGS) entry which is preliminary data.</text>
</comment>
<dbReference type="Proteomes" id="UP000470470">
    <property type="component" value="Unassembled WGS sequence"/>
</dbReference>
<gene>
    <name evidence="1" type="ORF">G1H19_14545</name>
</gene>
<evidence type="ECO:0000313" key="2">
    <source>
        <dbReference type="Proteomes" id="UP000470470"/>
    </source>
</evidence>
<organism evidence="1 2">
    <name type="scientific">Goekera deserti</name>
    <dbReference type="NCBI Taxonomy" id="2497753"/>
    <lineage>
        <taxon>Bacteria</taxon>
        <taxon>Bacillati</taxon>
        <taxon>Actinomycetota</taxon>
        <taxon>Actinomycetes</taxon>
        <taxon>Geodermatophilales</taxon>
        <taxon>Geodermatophilaceae</taxon>
        <taxon>Goekera</taxon>
    </lineage>
</organism>